<accession>A0A7W3IV64</accession>
<evidence type="ECO:0000256" key="10">
    <source>
        <dbReference type="ARBA" id="ARBA00023315"/>
    </source>
</evidence>
<evidence type="ECO:0000256" key="9">
    <source>
        <dbReference type="ARBA" id="ARBA00023160"/>
    </source>
</evidence>
<dbReference type="InterPro" id="IPR020841">
    <property type="entry name" value="PKS_Beta-ketoAc_synthase_dom"/>
</dbReference>
<dbReference type="FunFam" id="3.40.47.10:FF:000018">
    <property type="entry name" value="3-oxoacyl-[acyl-carrier-protein] synthase 2"/>
    <property type="match status" value="1"/>
</dbReference>
<dbReference type="NCBIfam" id="NF005589">
    <property type="entry name" value="PRK07314.1"/>
    <property type="match status" value="1"/>
</dbReference>
<dbReference type="EC" id="2.3.1.179" evidence="3 14"/>
<keyword evidence="7" id="KW-0276">Fatty acid metabolism</keyword>
<dbReference type="Proteomes" id="UP000523079">
    <property type="component" value="Unassembled WGS sequence"/>
</dbReference>
<evidence type="ECO:0000256" key="3">
    <source>
        <dbReference type="ARBA" id="ARBA00012356"/>
    </source>
</evidence>
<evidence type="ECO:0000256" key="1">
    <source>
        <dbReference type="ARBA" id="ARBA00005194"/>
    </source>
</evidence>
<dbReference type="InterPro" id="IPR000794">
    <property type="entry name" value="Beta-ketoacyl_synthase"/>
</dbReference>
<comment type="function">
    <text evidence="11 14">Involved in the type II fatty acid elongation cycle. Catalyzes the elongation of a wide range of acyl-ACP by the addition of two carbons from malonyl-ACP to an acyl acceptor. Can efficiently catalyze the conversion of palmitoleoyl-ACP (cis-hexadec-9-enoyl-ACP) to cis-vaccenoyl-ACP (cis-octadec-11-enoyl-ACP), an essential step in the thermal regulation of fatty acid composition.</text>
</comment>
<evidence type="ECO:0000256" key="8">
    <source>
        <dbReference type="ARBA" id="ARBA00023098"/>
    </source>
</evidence>
<dbReference type="GO" id="GO:0005829">
    <property type="term" value="C:cytosol"/>
    <property type="evidence" value="ECO:0007669"/>
    <property type="project" value="TreeGrafter"/>
</dbReference>
<dbReference type="PROSITE" id="PS52004">
    <property type="entry name" value="KS3_2"/>
    <property type="match status" value="1"/>
</dbReference>
<dbReference type="PIRSF" id="PIRSF000447">
    <property type="entry name" value="KAS_II"/>
    <property type="match status" value="1"/>
</dbReference>
<keyword evidence="19" id="KW-1185">Reference proteome</keyword>
<comment type="catalytic activity">
    <reaction evidence="13 14">
        <text>a fatty acyl-[ACP] + malonyl-[ACP] + H(+) = a 3-oxoacyl-[ACP] + holo-[ACP] + CO2</text>
        <dbReference type="Rhea" id="RHEA:22836"/>
        <dbReference type="Rhea" id="RHEA-COMP:9623"/>
        <dbReference type="Rhea" id="RHEA-COMP:9685"/>
        <dbReference type="Rhea" id="RHEA-COMP:9916"/>
        <dbReference type="Rhea" id="RHEA-COMP:14125"/>
        <dbReference type="ChEBI" id="CHEBI:15378"/>
        <dbReference type="ChEBI" id="CHEBI:16526"/>
        <dbReference type="ChEBI" id="CHEBI:64479"/>
        <dbReference type="ChEBI" id="CHEBI:78449"/>
        <dbReference type="ChEBI" id="CHEBI:78776"/>
        <dbReference type="ChEBI" id="CHEBI:138651"/>
    </reaction>
</comment>
<evidence type="ECO:0000259" key="17">
    <source>
        <dbReference type="PROSITE" id="PS52004"/>
    </source>
</evidence>
<evidence type="ECO:0000256" key="7">
    <source>
        <dbReference type="ARBA" id="ARBA00022832"/>
    </source>
</evidence>
<dbReference type="Pfam" id="PF02801">
    <property type="entry name" value="Ketoacyl-synt_C"/>
    <property type="match status" value="1"/>
</dbReference>
<dbReference type="SUPFAM" id="SSF53901">
    <property type="entry name" value="Thiolase-like"/>
    <property type="match status" value="2"/>
</dbReference>
<proteinExistence type="inferred from homology"/>
<dbReference type="PANTHER" id="PTHR11712:SF336">
    <property type="entry name" value="3-OXOACYL-[ACYL-CARRIER-PROTEIN] SYNTHASE, MITOCHONDRIAL"/>
    <property type="match status" value="1"/>
</dbReference>
<evidence type="ECO:0000256" key="2">
    <source>
        <dbReference type="ARBA" id="ARBA00008467"/>
    </source>
</evidence>
<dbReference type="CDD" id="cd00834">
    <property type="entry name" value="KAS_I_II"/>
    <property type="match status" value="1"/>
</dbReference>
<dbReference type="SMART" id="SM00825">
    <property type="entry name" value="PKS_KS"/>
    <property type="match status" value="1"/>
</dbReference>
<reference evidence="18 19" key="1">
    <citation type="submission" date="2020-07" db="EMBL/GenBank/DDBJ databases">
        <title>Sequencing the genomes of 1000 actinobacteria strains.</title>
        <authorList>
            <person name="Klenk H.-P."/>
        </authorList>
    </citation>
    <scope>NUCLEOTIDE SEQUENCE [LARGE SCALE GENOMIC DNA]</scope>
    <source>
        <strain evidence="18 19">DSM 100723</strain>
    </source>
</reference>
<keyword evidence="9 14" id="KW-0275">Fatty acid biosynthesis</keyword>
<keyword evidence="8" id="KW-0443">Lipid metabolism</keyword>
<evidence type="ECO:0000256" key="16">
    <source>
        <dbReference type="RuleBase" id="RU003694"/>
    </source>
</evidence>
<keyword evidence="6 14" id="KW-0808">Transferase</keyword>
<evidence type="ECO:0000313" key="18">
    <source>
        <dbReference type="EMBL" id="MBA8795770.1"/>
    </source>
</evidence>
<protein>
    <recommendedName>
        <fullName evidence="4 14">3-oxoacyl-[acyl-carrier-protein] synthase 2</fullName>
        <ecNumber evidence="3 14">2.3.1.179</ecNumber>
    </recommendedName>
</protein>
<sequence>MSRSTVVVTGLGATTPLGGDVASTWEGMLAGRSGVSAITADWAADLASRIAGQLAVDPAEKLERVEARRLDRFSQVAVVAAREAWEDAGFGWGEDNPVDRDRLGVSVATGIGGMHTFLGQWDAQKERGPRRVSPLTVPMLMANAAAANISLRLGARATVHTPVSACASSNEALSDARDMIELGRADVVVAGGAEACVHPFTVNAFSQMQAMSRRNDDPERASRPWDTGRDGFVLAEGSAIFVLERLEHAQARGARIYGVLAGAGITADAYDIVQPDPSGTAQAKAMKRALAESGLEARDIVHVNAHATSTPAGDGAEAGSIREALGQDTTAVVTATKSMTGHLLGGAGALESMATLLALHDRKVPPTINLDDPEPGLGIDIATSVRELPEGDLAGINNSFGFGGHNVAVAFTNQYASNR</sequence>
<feature type="active site" description="For beta-ketoacyl synthase activity" evidence="15">
    <location>
        <position position="166"/>
    </location>
</feature>
<evidence type="ECO:0000256" key="13">
    <source>
        <dbReference type="ARBA" id="ARBA00047659"/>
    </source>
</evidence>
<evidence type="ECO:0000256" key="14">
    <source>
        <dbReference type="PIRNR" id="PIRNR000447"/>
    </source>
</evidence>
<comment type="pathway">
    <text evidence="1 14">Lipid metabolism; fatty acid biosynthesis.</text>
</comment>
<evidence type="ECO:0000256" key="5">
    <source>
        <dbReference type="ARBA" id="ARBA00022516"/>
    </source>
</evidence>
<comment type="similarity">
    <text evidence="2 14 16">Belongs to the thiolase-like superfamily. Beta-ketoacyl-ACP synthases family.</text>
</comment>
<evidence type="ECO:0000313" key="19">
    <source>
        <dbReference type="Proteomes" id="UP000523079"/>
    </source>
</evidence>
<feature type="domain" description="Ketosynthase family 3 (KS3)" evidence="17">
    <location>
        <begin position="3"/>
        <end position="413"/>
    </location>
</feature>
<dbReference type="InterPro" id="IPR014031">
    <property type="entry name" value="Ketoacyl_synth_C"/>
</dbReference>
<name>A0A7W3IV64_9ACTN</name>
<dbReference type="Pfam" id="PF00109">
    <property type="entry name" value="ketoacyl-synt"/>
    <property type="match status" value="1"/>
</dbReference>
<dbReference type="RefSeq" id="WP_182561396.1">
    <property type="nucleotide sequence ID" value="NZ_JACGWT010000006.1"/>
</dbReference>
<dbReference type="EMBL" id="JACGWT010000006">
    <property type="protein sequence ID" value="MBA8795770.1"/>
    <property type="molecule type" value="Genomic_DNA"/>
</dbReference>
<evidence type="ECO:0000256" key="15">
    <source>
        <dbReference type="PIRSR" id="PIRSR000447-1"/>
    </source>
</evidence>
<keyword evidence="5 14" id="KW-0444">Lipid biosynthesis</keyword>
<dbReference type="InterPro" id="IPR017568">
    <property type="entry name" value="3-oxoacyl-ACP_synth-2"/>
</dbReference>
<dbReference type="PANTHER" id="PTHR11712">
    <property type="entry name" value="POLYKETIDE SYNTHASE-RELATED"/>
    <property type="match status" value="1"/>
</dbReference>
<dbReference type="Gene3D" id="3.40.47.10">
    <property type="match status" value="1"/>
</dbReference>
<dbReference type="InterPro" id="IPR014030">
    <property type="entry name" value="Ketoacyl_synth_N"/>
</dbReference>
<dbReference type="AlphaFoldDB" id="A0A7W3IV64"/>
<evidence type="ECO:0000256" key="4">
    <source>
        <dbReference type="ARBA" id="ARBA00014657"/>
    </source>
</evidence>
<organism evidence="18 19">
    <name type="scientific">Microlunatus kandeliicorticis</name>
    <dbReference type="NCBI Taxonomy" id="1759536"/>
    <lineage>
        <taxon>Bacteria</taxon>
        <taxon>Bacillati</taxon>
        <taxon>Actinomycetota</taxon>
        <taxon>Actinomycetes</taxon>
        <taxon>Propionibacteriales</taxon>
        <taxon>Propionibacteriaceae</taxon>
        <taxon>Microlunatus</taxon>
    </lineage>
</organism>
<dbReference type="GO" id="GO:0004315">
    <property type="term" value="F:3-oxoacyl-[acyl-carrier-protein] synthase activity"/>
    <property type="evidence" value="ECO:0007669"/>
    <property type="project" value="UniProtKB-EC"/>
</dbReference>
<gene>
    <name evidence="18" type="ORF">FHX74_003411</name>
</gene>
<dbReference type="GO" id="GO:0006633">
    <property type="term" value="P:fatty acid biosynthetic process"/>
    <property type="evidence" value="ECO:0007669"/>
    <property type="project" value="UniProtKB-UniPathway"/>
</dbReference>
<comment type="catalytic activity">
    <reaction evidence="12 14">
        <text>(9Z)-hexadecenoyl-[ACP] + malonyl-[ACP] + H(+) = 3-oxo-(11Z)-octadecenoyl-[ACP] + holo-[ACP] + CO2</text>
        <dbReference type="Rhea" id="RHEA:55040"/>
        <dbReference type="Rhea" id="RHEA-COMP:9623"/>
        <dbReference type="Rhea" id="RHEA-COMP:9685"/>
        <dbReference type="Rhea" id="RHEA-COMP:10800"/>
        <dbReference type="Rhea" id="RHEA-COMP:14074"/>
        <dbReference type="ChEBI" id="CHEBI:15378"/>
        <dbReference type="ChEBI" id="CHEBI:16526"/>
        <dbReference type="ChEBI" id="CHEBI:64479"/>
        <dbReference type="ChEBI" id="CHEBI:78449"/>
        <dbReference type="ChEBI" id="CHEBI:83989"/>
        <dbReference type="ChEBI" id="CHEBI:138538"/>
        <dbReference type="EC" id="2.3.1.179"/>
    </reaction>
</comment>
<dbReference type="InterPro" id="IPR016039">
    <property type="entry name" value="Thiolase-like"/>
</dbReference>
<evidence type="ECO:0000256" key="11">
    <source>
        <dbReference type="ARBA" id="ARBA00024006"/>
    </source>
</evidence>
<keyword evidence="10 14" id="KW-0012">Acyltransferase</keyword>
<comment type="caution">
    <text evidence="18">The sequence shown here is derived from an EMBL/GenBank/DDBJ whole genome shotgun (WGS) entry which is preliminary data.</text>
</comment>
<evidence type="ECO:0000256" key="12">
    <source>
        <dbReference type="ARBA" id="ARBA00047318"/>
    </source>
</evidence>
<dbReference type="UniPathway" id="UPA00094"/>
<evidence type="ECO:0000256" key="6">
    <source>
        <dbReference type="ARBA" id="ARBA00022679"/>
    </source>
</evidence>